<dbReference type="GO" id="GO:0042597">
    <property type="term" value="C:periplasmic space"/>
    <property type="evidence" value="ECO:0007669"/>
    <property type="project" value="InterPro"/>
</dbReference>
<name>A0A317F5T7_9SPHI</name>
<keyword evidence="5" id="KW-1185">Reference proteome</keyword>
<dbReference type="Gene3D" id="1.50.10.100">
    <property type="entry name" value="Chondroitin AC/alginate lyase"/>
    <property type="match status" value="1"/>
</dbReference>
<dbReference type="InterPro" id="IPR008929">
    <property type="entry name" value="Chondroitin_lyas"/>
</dbReference>
<evidence type="ECO:0000313" key="4">
    <source>
        <dbReference type="EMBL" id="PWS33733.1"/>
    </source>
</evidence>
<dbReference type="GO" id="GO:0016829">
    <property type="term" value="F:lyase activity"/>
    <property type="evidence" value="ECO:0007669"/>
    <property type="project" value="UniProtKB-KW"/>
</dbReference>
<dbReference type="EMBL" id="QGNY01000001">
    <property type="protein sequence ID" value="PWS33733.1"/>
    <property type="molecule type" value="Genomic_DNA"/>
</dbReference>
<reference evidence="5" key="1">
    <citation type="submission" date="2018-05" db="EMBL/GenBank/DDBJ databases">
        <title>Pedobacter paludis sp. nov., isolated from wetland soil.</title>
        <authorList>
            <person name="Zhang Y."/>
        </authorList>
    </citation>
    <scope>NUCLEOTIDE SEQUENCE [LARGE SCALE GENOMIC DNA]</scope>
    <source>
        <strain evidence="5">R-8</strain>
    </source>
</reference>
<evidence type="ECO:0000259" key="3">
    <source>
        <dbReference type="Pfam" id="PF05426"/>
    </source>
</evidence>
<dbReference type="Pfam" id="PF05426">
    <property type="entry name" value="Alginate_lyase"/>
    <property type="match status" value="1"/>
</dbReference>
<keyword evidence="1" id="KW-0732">Signal</keyword>
<protein>
    <submittedName>
        <fullName evidence="4">Alginate lyase</fullName>
    </submittedName>
</protein>
<proteinExistence type="predicted"/>
<evidence type="ECO:0000313" key="5">
    <source>
        <dbReference type="Proteomes" id="UP000245391"/>
    </source>
</evidence>
<dbReference type="AlphaFoldDB" id="A0A317F5T7"/>
<organism evidence="4 5">
    <name type="scientific">Pedobacter paludis</name>
    <dbReference type="NCBI Taxonomy" id="2203212"/>
    <lineage>
        <taxon>Bacteria</taxon>
        <taxon>Pseudomonadati</taxon>
        <taxon>Bacteroidota</taxon>
        <taxon>Sphingobacteriia</taxon>
        <taxon>Sphingobacteriales</taxon>
        <taxon>Sphingobacteriaceae</taxon>
        <taxon>Pedobacter</taxon>
    </lineage>
</organism>
<keyword evidence="2 4" id="KW-0456">Lyase</keyword>
<gene>
    <name evidence="4" type="ORF">DF947_03745</name>
</gene>
<comment type="caution">
    <text evidence="4">The sequence shown here is derived from an EMBL/GenBank/DDBJ whole genome shotgun (WGS) entry which is preliminary data.</text>
</comment>
<dbReference type="SUPFAM" id="SSF48230">
    <property type="entry name" value="Chondroitin AC/alginate lyase"/>
    <property type="match status" value="1"/>
</dbReference>
<accession>A0A317F5T7</accession>
<evidence type="ECO:0000256" key="2">
    <source>
        <dbReference type="ARBA" id="ARBA00023239"/>
    </source>
</evidence>
<sequence length="397" mass="45512">MKRIIPIFLLTLFYFIGTGFSKFKTVREIQPVSMKTQAEALLKKQILQDALWAMQQSPITVTASSSPRSAGGKHDFFSEADYFWPDPKNPDGPYINRDGLTNPDNFLEHRKAMVRFSKIIGALASAYKITGDEKYVKQAVKHLRAWFVKAETIMNPNLLFAQAVKGKFTGRNYGIIDTIHLMEVAQGALIMQKAKAFDQETAKGVKKWFADYILWLNTSKPGIQEKTVKNNHATCWAMQVASFAKLCKDENMLDSLRTSYKTILLPSQMAIDGSFPLEMARTKPYGYAIFNLDAMTMLCQILSTPKDNLWDFETADGKSIKKGISYLYPFIADKSKWTLQPDVMYWESWPVAQPFLLFGAIQYNKNDWFITWKKLDHKPKVEEVIRNLPVRNPLIWL</sequence>
<dbReference type="OrthoDB" id="7210452at2"/>
<dbReference type="Proteomes" id="UP000245391">
    <property type="component" value="Unassembled WGS sequence"/>
</dbReference>
<feature type="domain" description="Alginate lyase" evidence="3">
    <location>
        <begin position="60"/>
        <end position="337"/>
    </location>
</feature>
<dbReference type="RefSeq" id="WP_109928314.1">
    <property type="nucleotide sequence ID" value="NZ_QGNY01000001.1"/>
</dbReference>
<evidence type="ECO:0000256" key="1">
    <source>
        <dbReference type="ARBA" id="ARBA00022729"/>
    </source>
</evidence>
<dbReference type="InterPro" id="IPR008397">
    <property type="entry name" value="Alginate_lyase_dom"/>
</dbReference>